<dbReference type="KEGG" id="bcoh:BC6307_15495"/>
<gene>
    <name evidence="1" type="ORF">BC6307_15495</name>
</gene>
<organism evidence="1 2">
    <name type="scientific">Sutcliffiella cohnii</name>
    <dbReference type="NCBI Taxonomy" id="33932"/>
    <lineage>
        <taxon>Bacteria</taxon>
        <taxon>Bacillati</taxon>
        <taxon>Bacillota</taxon>
        <taxon>Bacilli</taxon>
        <taxon>Bacillales</taxon>
        <taxon>Bacillaceae</taxon>
        <taxon>Sutcliffiella</taxon>
    </lineage>
</organism>
<dbReference type="RefSeq" id="WP_066421021.1">
    <property type="nucleotide sequence ID" value="NZ_CP018866.1"/>
</dbReference>
<dbReference type="AlphaFoldDB" id="A0A223KTC1"/>
<dbReference type="EMBL" id="CP018866">
    <property type="protein sequence ID" value="AST92594.1"/>
    <property type="molecule type" value="Genomic_DNA"/>
</dbReference>
<dbReference type="Proteomes" id="UP000215224">
    <property type="component" value="Chromosome"/>
</dbReference>
<protein>
    <submittedName>
        <fullName evidence="1">tRNA methyltransferase</fullName>
    </submittedName>
</protein>
<keyword evidence="1" id="KW-0489">Methyltransferase</keyword>
<sequence>MNIYQQIINKKLNTLSPEELVQYAQQYNIEISMEQAKKIIKLVKEKNGKVNVFNTSERLQLMKELSKITGHETAKKVNQLFMEFIK</sequence>
<dbReference type="Pfam" id="PF11116">
    <property type="entry name" value="DUF2624"/>
    <property type="match status" value="1"/>
</dbReference>
<reference evidence="1 2" key="1">
    <citation type="submission" date="2016-12" db="EMBL/GenBank/DDBJ databases">
        <title>The whole genome sequencing and assembly of Bacillus cohnii DSM 6307T strain.</title>
        <authorList>
            <person name="Lee Y.-J."/>
            <person name="Yi H."/>
            <person name="Bahn Y.-S."/>
            <person name="Kim J.F."/>
            <person name="Lee D.-W."/>
        </authorList>
    </citation>
    <scope>NUCLEOTIDE SEQUENCE [LARGE SCALE GENOMIC DNA]</scope>
    <source>
        <strain evidence="1 2">DSM 6307</strain>
    </source>
</reference>
<accession>A0A223KTC1</accession>
<evidence type="ECO:0000313" key="2">
    <source>
        <dbReference type="Proteomes" id="UP000215224"/>
    </source>
</evidence>
<dbReference type="GO" id="GO:0032259">
    <property type="term" value="P:methylation"/>
    <property type="evidence" value="ECO:0007669"/>
    <property type="project" value="UniProtKB-KW"/>
</dbReference>
<dbReference type="InterPro" id="IPR020277">
    <property type="entry name" value="DUF2624"/>
</dbReference>
<evidence type="ECO:0000313" key="1">
    <source>
        <dbReference type="EMBL" id="AST92594.1"/>
    </source>
</evidence>
<dbReference type="STRING" id="1314751.GCA_001591425_04618"/>
<dbReference type="GO" id="GO:0008168">
    <property type="term" value="F:methyltransferase activity"/>
    <property type="evidence" value="ECO:0007669"/>
    <property type="project" value="UniProtKB-KW"/>
</dbReference>
<name>A0A223KTC1_9BACI</name>
<keyword evidence="1" id="KW-0808">Transferase</keyword>
<proteinExistence type="predicted"/>
<keyword evidence="2" id="KW-1185">Reference proteome</keyword>